<feature type="region of interest" description="Disordered" evidence="1">
    <location>
        <begin position="66"/>
        <end position="165"/>
    </location>
</feature>
<feature type="compositionally biased region" description="Polar residues" evidence="1">
    <location>
        <begin position="141"/>
        <end position="162"/>
    </location>
</feature>
<feature type="compositionally biased region" description="Basic and acidic residues" evidence="1">
    <location>
        <begin position="86"/>
        <end position="115"/>
    </location>
</feature>
<proteinExistence type="predicted"/>
<feature type="region of interest" description="Disordered" evidence="1">
    <location>
        <begin position="199"/>
        <end position="249"/>
    </location>
</feature>
<feature type="compositionally biased region" description="Basic and acidic residues" evidence="1">
    <location>
        <begin position="236"/>
        <end position="249"/>
    </location>
</feature>
<accession>A0A0A9WL41</accession>
<feature type="region of interest" description="Disordered" evidence="1">
    <location>
        <begin position="1"/>
        <end position="38"/>
    </location>
</feature>
<sequence>MADNRKEEAELMDVDSCSVNRTAVDTDDVPADQGLPLDLKTSSIVVKNDLEVPTKPKRNRLKIVVFPQGNINTKNYEIEPQDDSDSSEKSRNSRKYEGRKEDERRGESTERKIKNDVGVSKHQSGNKKMTLPEDHDVLSLPNLNLENKGQQPQEVHPSQSIESDVEEVFYDSDENTDPTQDCDSLSDIEGLINGLKEFNHHKWTPTPHSRTVGKSGSWYEGDVDGQTMSGMGTLHSSDKREFIQGMWRE</sequence>
<evidence type="ECO:0000256" key="1">
    <source>
        <dbReference type="SAM" id="MobiDB-lite"/>
    </source>
</evidence>
<reference evidence="2" key="1">
    <citation type="journal article" date="2014" name="PLoS ONE">
        <title>Transcriptome-Based Identification of ABC Transporters in the Western Tarnished Plant Bug Lygus hesperus.</title>
        <authorList>
            <person name="Hull J.J."/>
            <person name="Chaney K."/>
            <person name="Geib S.M."/>
            <person name="Fabrick J.A."/>
            <person name="Brent C.S."/>
            <person name="Walsh D."/>
            <person name="Lavine L.C."/>
        </authorList>
    </citation>
    <scope>NUCLEOTIDE SEQUENCE</scope>
</reference>
<dbReference type="EMBL" id="GBHO01035095">
    <property type="protein sequence ID" value="JAG08509.1"/>
    <property type="molecule type" value="Transcribed_RNA"/>
</dbReference>
<organism evidence="2">
    <name type="scientific">Lygus hesperus</name>
    <name type="common">Western plant bug</name>
    <dbReference type="NCBI Taxonomy" id="30085"/>
    <lineage>
        <taxon>Eukaryota</taxon>
        <taxon>Metazoa</taxon>
        <taxon>Ecdysozoa</taxon>
        <taxon>Arthropoda</taxon>
        <taxon>Hexapoda</taxon>
        <taxon>Insecta</taxon>
        <taxon>Pterygota</taxon>
        <taxon>Neoptera</taxon>
        <taxon>Paraneoptera</taxon>
        <taxon>Hemiptera</taxon>
        <taxon>Heteroptera</taxon>
        <taxon>Panheteroptera</taxon>
        <taxon>Cimicomorpha</taxon>
        <taxon>Miridae</taxon>
        <taxon>Mirini</taxon>
        <taxon>Lygus</taxon>
    </lineage>
</organism>
<reference evidence="2" key="2">
    <citation type="submission" date="2014-07" db="EMBL/GenBank/DDBJ databases">
        <authorList>
            <person name="Hull J."/>
        </authorList>
    </citation>
    <scope>NUCLEOTIDE SEQUENCE</scope>
</reference>
<protein>
    <submittedName>
        <fullName evidence="2">Uncharacterized protein</fullName>
    </submittedName>
</protein>
<name>A0A0A9WL41_LYGHE</name>
<evidence type="ECO:0000313" key="2">
    <source>
        <dbReference type="EMBL" id="JAG08509.1"/>
    </source>
</evidence>
<gene>
    <name evidence="2" type="ORF">CM83_23580</name>
</gene>
<feature type="non-terminal residue" evidence="2">
    <location>
        <position position="249"/>
    </location>
</feature>
<dbReference type="AlphaFoldDB" id="A0A0A9WL41"/>